<dbReference type="Gene3D" id="3.40.710.10">
    <property type="entry name" value="DD-peptidase/beta-lactamase superfamily"/>
    <property type="match status" value="1"/>
</dbReference>
<dbReference type="RefSeq" id="WP_363796359.1">
    <property type="nucleotide sequence ID" value="NZ_CP159925.1"/>
</dbReference>
<feature type="signal peptide" evidence="1">
    <location>
        <begin position="1"/>
        <end position="21"/>
    </location>
</feature>
<name>A0AAU8MNU6_9GAMM</name>
<evidence type="ECO:0000256" key="1">
    <source>
        <dbReference type="SAM" id="SignalP"/>
    </source>
</evidence>
<feature type="domain" description="Beta-lactamase-related" evidence="2">
    <location>
        <begin position="50"/>
        <end position="338"/>
    </location>
</feature>
<dbReference type="InterPro" id="IPR001466">
    <property type="entry name" value="Beta-lactam-related"/>
</dbReference>
<keyword evidence="3" id="KW-0378">Hydrolase</keyword>
<dbReference type="InterPro" id="IPR012338">
    <property type="entry name" value="Beta-lactam/transpept-like"/>
</dbReference>
<gene>
    <name evidence="3" type="ORF">ABU614_12985</name>
</gene>
<proteinExistence type="predicted"/>
<dbReference type="Pfam" id="PF00144">
    <property type="entry name" value="Beta-lactamase"/>
    <property type="match status" value="1"/>
</dbReference>
<keyword evidence="1" id="KW-0732">Signal</keyword>
<evidence type="ECO:0000259" key="2">
    <source>
        <dbReference type="Pfam" id="PF00144"/>
    </source>
</evidence>
<dbReference type="EMBL" id="CP159925">
    <property type="protein sequence ID" value="XCO73313.1"/>
    <property type="molecule type" value="Genomic_DNA"/>
</dbReference>
<evidence type="ECO:0000313" key="3">
    <source>
        <dbReference type="EMBL" id="XCO73313.1"/>
    </source>
</evidence>
<protein>
    <submittedName>
        <fullName evidence="3">Serine hydrolase</fullName>
        <ecNumber evidence="3">3.-.-.-</ecNumber>
    </submittedName>
</protein>
<feature type="chain" id="PRO_5043650252" evidence="1">
    <location>
        <begin position="22"/>
        <end position="356"/>
    </location>
</feature>
<dbReference type="EC" id="3.-.-.-" evidence="3"/>
<dbReference type="SUPFAM" id="SSF56601">
    <property type="entry name" value="beta-lactamase/transpeptidase-like"/>
    <property type="match status" value="1"/>
</dbReference>
<organism evidence="3">
    <name type="scientific">Lysobacter firmicutimachus</name>
    <dbReference type="NCBI Taxonomy" id="1792846"/>
    <lineage>
        <taxon>Bacteria</taxon>
        <taxon>Pseudomonadati</taxon>
        <taxon>Pseudomonadota</taxon>
        <taxon>Gammaproteobacteria</taxon>
        <taxon>Lysobacterales</taxon>
        <taxon>Lysobacteraceae</taxon>
        <taxon>Lysobacter</taxon>
    </lineage>
</organism>
<dbReference type="AlphaFoldDB" id="A0AAU8MNU6"/>
<reference evidence="3" key="1">
    <citation type="submission" date="2024-06" db="EMBL/GenBank/DDBJ databases">
        <authorList>
            <person name="Li S."/>
        </authorList>
    </citation>
    <scope>NUCLEOTIDE SEQUENCE</scope>
    <source>
        <strain evidence="3">SR10</strain>
    </source>
</reference>
<dbReference type="PANTHER" id="PTHR43283:SF7">
    <property type="entry name" value="BETA-LACTAMASE-RELATED DOMAIN-CONTAINING PROTEIN"/>
    <property type="match status" value="1"/>
</dbReference>
<dbReference type="GO" id="GO:0016787">
    <property type="term" value="F:hydrolase activity"/>
    <property type="evidence" value="ECO:0007669"/>
    <property type="project" value="UniProtKB-KW"/>
</dbReference>
<dbReference type="PANTHER" id="PTHR43283">
    <property type="entry name" value="BETA-LACTAMASE-RELATED"/>
    <property type="match status" value="1"/>
</dbReference>
<accession>A0AAU8MNU6</accession>
<dbReference type="InterPro" id="IPR050789">
    <property type="entry name" value="Diverse_Enzym_Activities"/>
</dbReference>
<sequence length="356" mass="38918">MAAKVSGWTVTVGLAVGLAWAAAGQAAPVAPQWRELDAALRRGDYQQITSVLIARDGRLVYEGYFRGSDAQTRHDTRSATKTVTGMLAGLAIADGRIPSVQAPALPWLGAGRTIQNPDPRKQAISVEDLLTMSSALECDDWNTWSRGNEERMYLIEDWVGFYLDLPIQGYPAWMPKPADSPHGRSFRYCTAGVTALGAAVQAAVGRPLQDYARERLFAPLGIEAPQWQFSPLGLAQGGGGLGLRSRDLLALGQLYLDGGRHRGRALIPAEWVRASIEPHARIDDDTEYGYLWWLHRLAYAGGTMRSYAMNGTGGNSVQVLPEQRAVVVITTTNYRVPQAPKLTQRLLSERVLPPLK</sequence>